<proteinExistence type="predicted"/>
<evidence type="ECO:0000256" key="1">
    <source>
        <dbReference type="SAM" id="MobiDB-lite"/>
    </source>
</evidence>
<reference evidence="2 3" key="1">
    <citation type="submission" date="2021-06" db="EMBL/GenBank/DDBJ databases">
        <authorList>
            <person name="Palmer J.M."/>
        </authorList>
    </citation>
    <scope>NUCLEOTIDE SEQUENCE [LARGE SCALE GENOMIC DNA]</scope>
    <source>
        <strain evidence="2 3">GA_2019</strain>
        <tissue evidence="2">Muscle</tissue>
    </source>
</reference>
<evidence type="ECO:0000313" key="2">
    <source>
        <dbReference type="EMBL" id="MEQ2159688.1"/>
    </source>
</evidence>
<dbReference type="Proteomes" id="UP001476798">
    <property type="component" value="Unassembled WGS sequence"/>
</dbReference>
<comment type="caution">
    <text evidence="2">The sequence shown here is derived from an EMBL/GenBank/DDBJ whole genome shotgun (WGS) entry which is preliminary data.</text>
</comment>
<dbReference type="EMBL" id="JAHRIO010003030">
    <property type="protein sequence ID" value="MEQ2159688.1"/>
    <property type="molecule type" value="Genomic_DNA"/>
</dbReference>
<gene>
    <name evidence="2" type="ORF">GOODEAATRI_025591</name>
</gene>
<feature type="region of interest" description="Disordered" evidence="1">
    <location>
        <begin position="50"/>
        <end position="88"/>
    </location>
</feature>
<evidence type="ECO:0000313" key="3">
    <source>
        <dbReference type="Proteomes" id="UP001476798"/>
    </source>
</evidence>
<feature type="compositionally biased region" description="Polar residues" evidence="1">
    <location>
        <begin position="50"/>
        <end position="63"/>
    </location>
</feature>
<organism evidence="2 3">
    <name type="scientific">Goodea atripinnis</name>
    <dbReference type="NCBI Taxonomy" id="208336"/>
    <lineage>
        <taxon>Eukaryota</taxon>
        <taxon>Metazoa</taxon>
        <taxon>Chordata</taxon>
        <taxon>Craniata</taxon>
        <taxon>Vertebrata</taxon>
        <taxon>Euteleostomi</taxon>
        <taxon>Actinopterygii</taxon>
        <taxon>Neopterygii</taxon>
        <taxon>Teleostei</taxon>
        <taxon>Neoteleostei</taxon>
        <taxon>Acanthomorphata</taxon>
        <taxon>Ovalentaria</taxon>
        <taxon>Atherinomorphae</taxon>
        <taxon>Cyprinodontiformes</taxon>
        <taxon>Goodeidae</taxon>
        <taxon>Goodea</taxon>
    </lineage>
</organism>
<feature type="non-terminal residue" evidence="2">
    <location>
        <position position="1"/>
    </location>
</feature>
<evidence type="ECO:0008006" key="4">
    <source>
        <dbReference type="Google" id="ProtNLM"/>
    </source>
</evidence>
<sequence>QRVVREREIELDVGRMVHGHVKPPEEARGDRLALLGSNVDLATVDKQSYSVSQGAINNQPNKTGNEKSEEGTHTQDHMHSQTDPRRTDSVLSESMSLCVKRIGLSSSPLAISSSPESFVYRGKQISPALFVLAFMERYISASKLRWRKYVDRGEPADRYHHKGRRTVRGRFMDESARSQSITPAAPPLHYGDTVNTYRAASIYHMRCHAEWELKVQVWEVLLAMLEVA</sequence>
<protein>
    <recommendedName>
        <fullName evidence="4">CCT domain-containing protein</fullName>
    </recommendedName>
</protein>
<name>A0ABV0MML8_9TELE</name>
<keyword evidence="3" id="KW-1185">Reference proteome</keyword>
<feature type="compositionally biased region" description="Basic and acidic residues" evidence="1">
    <location>
        <begin position="64"/>
        <end position="88"/>
    </location>
</feature>
<accession>A0ABV0MML8</accession>